<dbReference type="Pfam" id="PF14541">
    <property type="entry name" value="TAXi_C"/>
    <property type="match status" value="1"/>
</dbReference>
<dbReference type="InterPro" id="IPR032799">
    <property type="entry name" value="TAXi_C"/>
</dbReference>
<dbReference type="InterPro" id="IPR034161">
    <property type="entry name" value="Pepsin-like_plant"/>
</dbReference>
<dbReference type="EMBL" id="MVGT01003169">
    <property type="protein sequence ID" value="OVA05107.1"/>
    <property type="molecule type" value="Genomic_DNA"/>
</dbReference>
<keyword evidence="4" id="KW-0378">Hydrolase</keyword>
<dbReference type="SUPFAM" id="SSF50630">
    <property type="entry name" value="Acid proteases"/>
    <property type="match status" value="1"/>
</dbReference>
<dbReference type="OrthoDB" id="2747330at2759"/>
<evidence type="ECO:0000256" key="3">
    <source>
        <dbReference type="ARBA" id="ARBA00022750"/>
    </source>
</evidence>
<feature type="domain" description="Peptidase A1" evidence="8">
    <location>
        <begin position="80"/>
        <end position="427"/>
    </location>
</feature>
<feature type="active site" evidence="6">
    <location>
        <position position="98"/>
    </location>
</feature>
<sequence>MILMMGFNLIFFLSILILLLVFVNEVSANGGVFHVKHKFAGQARSLKDFKVHDSNRHGRFLAGVDFPLGGDGQPTGTGLYFTKIGIGYPSKDYFVHVDTGSDILWVNCIQCDQCPKSSGLGVDLKLYDPDRSLNGRIVYCDDKFCTALNKGPISGCLSGMLCSYSLQYGDGSGTAGYFVNDVIGFDQVSGNLQTTSGNASVTFGCGVKQTGNLIQSSEALDGILGFGNSSSSMISQLASSGVVKKKFAHCLDSNGGGIFAIGNVVQPKVNTTPLVLDQAHYNVNMEAVKVGNTVLQLPKEVFETGNGKGTIVDSGTTLSYFPAAIYEPLLSMITSSQNLSLHTVEDVFSCFEFGKSVDEAFPTVTFQFENSLELMVYPHEYLFPLNEKQWCIGWQNSGSLSKDVKDTILLGGLDYRNKINKSYSDVL</sequence>
<keyword evidence="3" id="KW-0064">Aspartyl protease</keyword>
<name>A0A200Q3U0_MACCD</name>
<evidence type="ECO:0000259" key="8">
    <source>
        <dbReference type="PROSITE" id="PS51767"/>
    </source>
</evidence>
<feature type="chain" id="PRO_5012329266" evidence="7">
    <location>
        <begin position="29"/>
        <end position="427"/>
    </location>
</feature>
<keyword evidence="10" id="KW-1185">Reference proteome</keyword>
<feature type="active site" evidence="6">
    <location>
        <position position="313"/>
    </location>
</feature>
<evidence type="ECO:0000256" key="5">
    <source>
        <dbReference type="ARBA" id="ARBA00023180"/>
    </source>
</evidence>
<evidence type="ECO:0000256" key="7">
    <source>
        <dbReference type="SAM" id="SignalP"/>
    </source>
</evidence>
<dbReference type="InParanoid" id="A0A200Q3U0"/>
<dbReference type="PANTHER" id="PTHR13683:SF685">
    <property type="entry name" value="EUKARYOTIC ASPARTYL PROTEASE FAMILY PROTEIN"/>
    <property type="match status" value="1"/>
</dbReference>
<feature type="signal peptide" evidence="7">
    <location>
        <begin position="1"/>
        <end position="28"/>
    </location>
</feature>
<dbReference type="PANTHER" id="PTHR13683">
    <property type="entry name" value="ASPARTYL PROTEASES"/>
    <property type="match status" value="1"/>
</dbReference>
<reference evidence="9 10" key="1">
    <citation type="journal article" date="2017" name="Mol. Plant">
        <title>The Genome of Medicinal Plant Macleaya cordata Provides New Insights into Benzylisoquinoline Alkaloids Metabolism.</title>
        <authorList>
            <person name="Liu X."/>
            <person name="Liu Y."/>
            <person name="Huang P."/>
            <person name="Ma Y."/>
            <person name="Qing Z."/>
            <person name="Tang Q."/>
            <person name="Cao H."/>
            <person name="Cheng P."/>
            <person name="Zheng Y."/>
            <person name="Yuan Z."/>
            <person name="Zhou Y."/>
            <person name="Liu J."/>
            <person name="Tang Z."/>
            <person name="Zhuo Y."/>
            <person name="Zhang Y."/>
            <person name="Yu L."/>
            <person name="Huang J."/>
            <person name="Yang P."/>
            <person name="Peng Q."/>
            <person name="Zhang J."/>
            <person name="Jiang W."/>
            <person name="Zhang Z."/>
            <person name="Lin K."/>
            <person name="Ro D.K."/>
            <person name="Chen X."/>
            <person name="Xiong X."/>
            <person name="Shang Y."/>
            <person name="Huang S."/>
            <person name="Zeng J."/>
        </authorList>
    </citation>
    <scope>NUCLEOTIDE SEQUENCE [LARGE SCALE GENOMIC DNA]</scope>
    <source>
        <strain evidence="10">cv. BLH2017</strain>
        <tissue evidence="9">Root</tissue>
    </source>
</reference>
<dbReference type="InterPro" id="IPR021109">
    <property type="entry name" value="Peptidase_aspartic_dom_sf"/>
</dbReference>
<dbReference type="GO" id="GO:0004190">
    <property type="term" value="F:aspartic-type endopeptidase activity"/>
    <property type="evidence" value="ECO:0007669"/>
    <property type="project" value="UniProtKB-KW"/>
</dbReference>
<dbReference type="STRING" id="56857.A0A200Q3U0"/>
<dbReference type="Pfam" id="PF14543">
    <property type="entry name" value="TAXi_N"/>
    <property type="match status" value="1"/>
</dbReference>
<evidence type="ECO:0000256" key="4">
    <source>
        <dbReference type="ARBA" id="ARBA00022801"/>
    </source>
</evidence>
<dbReference type="InterPro" id="IPR033121">
    <property type="entry name" value="PEPTIDASE_A1"/>
</dbReference>
<evidence type="ECO:0000256" key="6">
    <source>
        <dbReference type="PIRSR" id="PIRSR601461-1"/>
    </source>
</evidence>
<dbReference type="GO" id="GO:0006508">
    <property type="term" value="P:proteolysis"/>
    <property type="evidence" value="ECO:0007669"/>
    <property type="project" value="UniProtKB-KW"/>
</dbReference>
<accession>A0A200Q3U0</accession>
<dbReference type="PROSITE" id="PS51767">
    <property type="entry name" value="PEPTIDASE_A1"/>
    <property type="match status" value="1"/>
</dbReference>
<dbReference type="Proteomes" id="UP000195402">
    <property type="component" value="Unassembled WGS sequence"/>
</dbReference>
<comment type="caution">
    <text evidence="9">The sequence shown here is derived from an EMBL/GenBank/DDBJ whole genome shotgun (WGS) entry which is preliminary data.</text>
</comment>
<dbReference type="CDD" id="cd05476">
    <property type="entry name" value="pepsin_A_like_plant"/>
    <property type="match status" value="1"/>
</dbReference>
<proteinExistence type="inferred from homology"/>
<protein>
    <submittedName>
        <fullName evidence="9">Peptidase A1</fullName>
    </submittedName>
</protein>
<keyword evidence="7" id="KW-0732">Signal</keyword>
<dbReference type="InterPro" id="IPR032861">
    <property type="entry name" value="TAXi_N"/>
</dbReference>
<comment type="similarity">
    <text evidence="1">Belongs to the peptidase A1 family.</text>
</comment>
<keyword evidence="5" id="KW-0325">Glycoprotein</keyword>
<dbReference type="AlphaFoldDB" id="A0A200Q3U0"/>
<keyword evidence="2" id="KW-0645">Protease</keyword>
<evidence type="ECO:0000256" key="2">
    <source>
        <dbReference type="ARBA" id="ARBA00022670"/>
    </source>
</evidence>
<evidence type="ECO:0000313" key="10">
    <source>
        <dbReference type="Proteomes" id="UP000195402"/>
    </source>
</evidence>
<organism evidence="9 10">
    <name type="scientific">Macleaya cordata</name>
    <name type="common">Five-seeded plume-poppy</name>
    <name type="synonym">Bocconia cordata</name>
    <dbReference type="NCBI Taxonomy" id="56857"/>
    <lineage>
        <taxon>Eukaryota</taxon>
        <taxon>Viridiplantae</taxon>
        <taxon>Streptophyta</taxon>
        <taxon>Embryophyta</taxon>
        <taxon>Tracheophyta</taxon>
        <taxon>Spermatophyta</taxon>
        <taxon>Magnoliopsida</taxon>
        <taxon>Ranunculales</taxon>
        <taxon>Papaveraceae</taxon>
        <taxon>Papaveroideae</taxon>
        <taxon>Macleaya</taxon>
    </lineage>
</organism>
<dbReference type="OMA" id="CIACERC"/>
<dbReference type="Gene3D" id="2.40.70.10">
    <property type="entry name" value="Acid Proteases"/>
    <property type="match status" value="2"/>
</dbReference>
<gene>
    <name evidence="9" type="ORF">BVC80_8899g9</name>
</gene>
<evidence type="ECO:0000313" key="9">
    <source>
        <dbReference type="EMBL" id="OVA05107.1"/>
    </source>
</evidence>
<evidence type="ECO:0000256" key="1">
    <source>
        <dbReference type="ARBA" id="ARBA00007447"/>
    </source>
</evidence>
<dbReference type="InterPro" id="IPR001461">
    <property type="entry name" value="Aspartic_peptidase_A1"/>
</dbReference>